<evidence type="ECO:0000313" key="3">
    <source>
        <dbReference type="Proteomes" id="UP000192758"/>
    </source>
</evidence>
<keyword evidence="3" id="KW-1185">Reference proteome</keyword>
<dbReference type="Proteomes" id="UP000192758">
    <property type="component" value="Unassembled WGS sequence"/>
</dbReference>
<dbReference type="VEuPathDB" id="MicrosporidiaDB:EHP00_1450"/>
<dbReference type="EMBL" id="MNPJ01000013">
    <property type="protein sequence ID" value="OQS55185.1"/>
    <property type="molecule type" value="Genomic_DNA"/>
</dbReference>
<accession>A0A1W0E7F0</accession>
<feature type="signal peptide" evidence="1">
    <location>
        <begin position="1"/>
        <end position="18"/>
    </location>
</feature>
<evidence type="ECO:0000256" key="1">
    <source>
        <dbReference type="SAM" id="SignalP"/>
    </source>
</evidence>
<protein>
    <submittedName>
        <fullName evidence="2">Uncharacterized protein</fullName>
    </submittedName>
</protein>
<gene>
    <name evidence="2" type="ORF">EHP00_1450</name>
</gene>
<feature type="chain" id="PRO_5012980837" evidence="1">
    <location>
        <begin position="19"/>
        <end position="167"/>
    </location>
</feature>
<keyword evidence="1" id="KW-0732">Signal</keyword>
<reference evidence="2 3" key="1">
    <citation type="journal article" date="2017" name="Environ. Microbiol.">
        <title>Decay of the glycolytic pathway and adaptation to intranuclear parasitism within Enterocytozoonidae microsporidia.</title>
        <authorList>
            <person name="Wiredu Boakye D."/>
            <person name="Jaroenlak P."/>
            <person name="Prachumwat A."/>
            <person name="Williams T.A."/>
            <person name="Bateman K.S."/>
            <person name="Itsathitphaisarn O."/>
            <person name="Sritunyalucksana K."/>
            <person name="Paszkiewicz K.H."/>
            <person name="Moore K.A."/>
            <person name="Stentiford G.D."/>
            <person name="Williams B.A."/>
        </authorList>
    </citation>
    <scope>NUCLEOTIDE SEQUENCE [LARGE SCALE GENOMIC DNA]</scope>
    <source>
        <strain evidence="2 3">TH1</strain>
    </source>
</reference>
<evidence type="ECO:0000313" key="2">
    <source>
        <dbReference type="EMBL" id="OQS55185.1"/>
    </source>
</evidence>
<name>A0A1W0E7F0_9MICR</name>
<organism evidence="2 3">
    <name type="scientific">Ecytonucleospora hepatopenaei</name>
    <dbReference type="NCBI Taxonomy" id="646526"/>
    <lineage>
        <taxon>Eukaryota</taxon>
        <taxon>Fungi</taxon>
        <taxon>Fungi incertae sedis</taxon>
        <taxon>Microsporidia</taxon>
        <taxon>Enterocytozoonidae</taxon>
        <taxon>Ecytonucleospora</taxon>
    </lineage>
</organism>
<comment type="caution">
    <text evidence="2">The sequence shown here is derived from an EMBL/GenBank/DDBJ whole genome shotgun (WGS) entry which is preliminary data.</text>
</comment>
<proteinExistence type="predicted"/>
<sequence length="167" mass="19585">MFILFLSSLLSYTSISFSNIIGFTNVILGADSSDGFVDLLPEFEFSKKEEQFKPTYKSVNVFDVSDSELYILEGRFKKIIQQLMELENILKIMKGCMEREIVFYKRKMEENKDIRNGRNRTLRTALDLKLNALLARGDYIHKANGLLIKIKTLKFYNFRDEEELKKQ</sequence>
<dbReference type="AlphaFoldDB" id="A0A1W0E7F0"/>